<dbReference type="PANTHER" id="PTHR42730:SF1">
    <property type="entry name" value="2-OXOGLUTARATE SYNTHASE SUBUNIT KORC"/>
    <property type="match status" value="1"/>
</dbReference>
<dbReference type="RefSeq" id="WP_017872938.1">
    <property type="nucleotide sequence ID" value="NZ_CP187957.1"/>
</dbReference>
<protein>
    <submittedName>
        <fullName evidence="3">2-oxoacid:ferredoxin oxidoreductase subunit gamma</fullName>
    </submittedName>
</protein>
<reference evidence="3" key="1">
    <citation type="journal article" date="2020" name="mSystems">
        <title>Genome- and Community-Level Interaction Insights into Carbon Utilization and Element Cycling Functions of Hydrothermarchaeota in Hydrothermal Sediment.</title>
        <authorList>
            <person name="Zhou Z."/>
            <person name="Liu Y."/>
            <person name="Xu W."/>
            <person name="Pan J."/>
            <person name="Luo Z.H."/>
            <person name="Li M."/>
        </authorList>
    </citation>
    <scope>NUCLEOTIDE SEQUENCE [LARGE SCALE GENOMIC DNA]</scope>
    <source>
        <strain evidence="3">SpSt-82</strain>
    </source>
</reference>
<keyword evidence="1" id="KW-0560">Oxidoreductase</keyword>
<dbReference type="EMBL" id="DTIY01000004">
    <property type="protein sequence ID" value="HGY38266.1"/>
    <property type="molecule type" value="Genomic_DNA"/>
</dbReference>
<dbReference type="InterPro" id="IPR052554">
    <property type="entry name" value="2-oxoglutarate_synth_KorC"/>
</dbReference>
<sequence length="187" mass="20327">MKHHEILIAGFGGQGILFLGRVLAVAGMLEGHEVSWYPSYGPEMRGGTANCTVIISDEEIGATISDRPGVCIVMNEPSFFRFAPAVQSGGLLLVNASLVRAKCEREDLEVLPVPANDLAKLYLDGAEVTNTIILGALLARCPIVQRESAERALAECLRGKREKLYTLNLKALEVGWEFVEKGAEPCW</sequence>
<dbReference type="Pfam" id="PF01558">
    <property type="entry name" value="POR"/>
    <property type="match status" value="1"/>
</dbReference>
<feature type="domain" description="Pyruvate/ketoisovalerate oxidoreductase catalytic" evidence="2">
    <location>
        <begin position="12"/>
        <end position="175"/>
    </location>
</feature>
<organism evidence="3">
    <name type="scientific">Candidatus Caldatribacterium saccharofermentans</name>
    <dbReference type="NCBI Taxonomy" id="1454753"/>
    <lineage>
        <taxon>Bacteria</taxon>
        <taxon>Pseudomonadati</taxon>
        <taxon>Atribacterota</taxon>
        <taxon>Atribacteria</taxon>
        <taxon>Atribacterales</taxon>
        <taxon>Candidatus Caldatribacteriaceae</taxon>
        <taxon>Candidatus Caldatribacterium</taxon>
    </lineage>
</organism>
<evidence type="ECO:0000259" key="2">
    <source>
        <dbReference type="Pfam" id="PF01558"/>
    </source>
</evidence>
<dbReference type="PANTHER" id="PTHR42730">
    <property type="entry name" value="2-OXOGLUTARATE SYNTHASE SUBUNIT KORC"/>
    <property type="match status" value="1"/>
</dbReference>
<proteinExistence type="predicted"/>
<dbReference type="InterPro" id="IPR002869">
    <property type="entry name" value="Pyrv_flavodox_OxRed_cen"/>
</dbReference>
<dbReference type="Gene3D" id="3.40.920.10">
    <property type="entry name" value="Pyruvate-ferredoxin oxidoreductase, PFOR, domain III"/>
    <property type="match status" value="1"/>
</dbReference>
<dbReference type="SUPFAM" id="SSF53323">
    <property type="entry name" value="Pyruvate-ferredoxin oxidoreductase, PFOR, domain III"/>
    <property type="match status" value="1"/>
</dbReference>
<dbReference type="InterPro" id="IPR019752">
    <property type="entry name" value="Pyrv/ketoisovalerate_OxRed_cat"/>
</dbReference>
<evidence type="ECO:0000256" key="1">
    <source>
        <dbReference type="ARBA" id="ARBA00023002"/>
    </source>
</evidence>
<gene>
    <name evidence="3" type="ORF">ENW11_00420</name>
</gene>
<evidence type="ECO:0000313" key="3">
    <source>
        <dbReference type="EMBL" id="HGY38266.1"/>
    </source>
</evidence>
<dbReference type="GO" id="GO:0016903">
    <property type="term" value="F:oxidoreductase activity, acting on the aldehyde or oxo group of donors"/>
    <property type="evidence" value="ECO:0007669"/>
    <property type="project" value="InterPro"/>
</dbReference>
<comment type="caution">
    <text evidence="3">The sequence shown here is derived from an EMBL/GenBank/DDBJ whole genome shotgun (WGS) entry which is preliminary data.</text>
</comment>
<dbReference type="AlphaFoldDB" id="A0A7V4TEC1"/>
<accession>A0A7V4TEC1</accession>
<name>A0A7V4TEC1_9BACT</name>